<name>A0A5D0CYW5_9BACL</name>
<dbReference type="Proteomes" id="UP000325218">
    <property type="component" value="Unassembled WGS sequence"/>
</dbReference>
<dbReference type="SUPFAM" id="SSF53300">
    <property type="entry name" value="vWA-like"/>
    <property type="match status" value="1"/>
</dbReference>
<accession>A0A5D0CYW5</accession>
<feature type="domain" description="DUF58" evidence="1">
    <location>
        <begin position="46"/>
        <end position="252"/>
    </location>
</feature>
<proteinExistence type="predicted"/>
<keyword evidence="3" id="KW-1185">Reference proteome</keyword>
<evidence type="ECO:0000313" key="2">
    <source>
        <dbReference type="EMBL" id="TYA15156.1"/>
    </source>
</evidence>
<dbReference type="OrthoDB" id="9776116at2"/>
<evidence type="ECO:0000313" key="3">
    <source>
        <dbReference type="Proteomes" id="UP000325218"/>
    </source>
</evidence>
<evidence type="ECO:0000259" key="1">
    <source>
        <dbReference type="Pfam" id="PF01882"/>
    </source>
</evidence>
<sequence length="296" mass="32818">MNQPLLPPSLLPRLERLSLNSGRQVRGTAQGKRRSGRLGASQEFADYREYTPGDDIRRFDWGVYRRTGRPFVRQYWDEQELMVSLYLDVSASMDFGEENKLRYAKRLAAAVGYMALAADDRVAGAVFTDAIRQKLPVIRGKASVLRLFRFLEEAVPSGVGNIRTALSTPASLPVRPGMAWIFSDLWLEDGVDGLKDALSYLLAAGQDIVLVQIVSPAEIKPAFSGDLRLVDSELGTGKELAISGRVLESYAAEWKDYTGRISAFCLERGIRYVVIPTDLPLEKGIFQTLRTAGLLG</sequence>
<dbReference type="PANTHER" id="PTHR33608:SF7">
    <property type="entry name" value="DUF58 DOMAIN-CONTAINING PROTEIN"/>
    <property type="match status" value="1"/>
</dbReference>
<dbReference type="RefSeq" id="WP_148450747.1">
    <property type="nucleotide sequence ID" value="NZ_VSDO01000001.1"/>
</dbReference>
<dbReference type="EMBL" id="VSDO01000001">
    <property type="protein sequence ID" value="TYA15156.1"/>
    <property type="molecule type" value="Genomic_DNA"/>
</dbReference>
<dbReference type="InterPro" id="IPR036465">
    <property type="entry name" value="vWFA_dom_sf"/>
</dbReference>
<dbReference type="PANTHER" id="PTHR33608">
    <property type="entry name" value="BLL2464 PROTEIN"/>
    <property type="match status" value="1"/>
</dbReference>
<comment type="caution">
    <text evidence="2">The sequence shown here is derived from an EMBL/GenBank/DDBJ whole genome shotgun (WGS) entry which is preliminary data.</text>
</comment>
<dbReference type="Pfam" id="PF01882">
    <property type="entry name" value="DUF58"/>
    <property type="match status" value="1"/>
</dbReference>
<gene>
    <name evidence="2" type="ORF">FRY98_05750</name>
</gene>
<reference evidence="2 3" key="1">
    <citation type="submission" date="2019-08" db="EMBL/GenBank/DDBJ databases">
        <title>Genome sequencing of Paenibacillus faecis DSM 23593(T).</title>
        <authorList>
            <person name="Kook J.-K."/>
            <person name="Park S.-N."/>
            <person name="Lim Y.K."/>
        </authorList>
    </citation>
    <scope>NUCLEOTIDE SEQUENCE [LARGE SCALE GENOMIC DNA]</scope>
    <source>
        <strain evidence="2 3">DSM 23593</strain>
    </source>
</reference>
<dbReference type="InterPro" id="IPR002881">
    <property type="entry name" value="DUF58"/>
</dbReference>
<organism evidence="2 3">
    <name type="scientific">Paenibacillus faecis</name>
    <dbReference type="NCBI Taxonomy" id="862114"/>
    <lineage>
        <taxon>Bacteria</taxon>
        <taxon>Bacillati</taxon>
        <taxon>Bacillota</taxon>
        <taxon>Bacilli</taxon>
        <taxon>Bacillales</taxon>
        <taxon>Paenibacillaceae</taxon>
        <taxon>Paenibacillus</taxon>
    </lineage>
</organism>
<dbReference type="AlphaFoldDB" id="A0A5D0CYW5"/>
<protein>
    <submittedName>
        <fullName evidence="2">DUF58 domain-containing protein</fullName>
    </submittedName>
</protein>